<dbReference type="Proteomes" id="UP000051952">
    <property type="component" value="Unassembled WGS sequence"/>
</dbReference>
<feature type="compositionally biased region" description="Polar residues" evidence="1">
    <location>
        <begin position="57"/>
        <end position="67"/>
    </location>
</feature>
<proteinExistence type="predicted"/>
<sequence>MDALAAGVDDGYDEAPSVQSQEIQQRSQQQHVAPLAATTTRRVTFHPSVTAIDLSTEGPSQRSSTPRIPNPAKHPSSIPVKPSRMSAAAQRRAKLEAVLMALPTTKDDDEEKPLTTKAEDLQDEVAKAFHAPQHTTGWDRTLSTLAMDEDGAAAAHRVINAPCPGVGSAIAPQELRSVLKPHQWEALRFMWQCLMEEDDDSNNNNNNGDGNNGVRGGPVRRPRNDSLSGAVKSSLKKRARTEESSPSSHLKMTDEEHRDEKMQRPSTKYDFDDILPLPCSVEHRFLR</sequence>
<evidence type="ECO:0000256" key="1">
    <source>
        <dbReference type="SAM" id="MobiDB-lite"/>
    </source>
</evidence>
<accession>A0A0S4JRI8</accession>
<feature type="compositionally biased region" description="Basic and acidic residues" evidence="1">
    <location>
        <begin position="251"/>
        <end position="271"/>
    </location>
</feature>
<feature type="region of interest" description="Disordered" evidence="1">
    <location>
        <begin position="200"/>
        <end position="273"/>
    </location>
</feature>
<dbReference type="EMBL" id="CYKH01002089">
    <property type="protein sequence ID" value="CUG92816.1"/>
    <property type="molecule type" value="Genomic_DNA"/>
</dbReference>
<organism evidence="2 3">
    <name type="scientific">Bodo saltans</name>
    <name type="common">Flagellated protozoan</name>
    <dbReference type="NCBI Taxonomy" id="75058"/>
    <lineage>
        <taxon>Eukaryota</taxon>
        <taxon>Discoba</taxon>
        <taxon>Euglenozoa</taxon>
        <taxon>Kinetoplastea</taxon>
        <taxon>Metakinetoplastina</taxon>
        <taxon>Eubodonida</taxon>
        <taxon>Bodonidae</taxon>
        <taxon>Bodo</taxon>
    </lineage>
</organism>
<protein>
    <submittedName>
        <fullName evidence="2">Uncharacterized protein</fullName>
    </submittedName>
</protein>
<reference evidence="3" key="1">
    <citation type="submission" date="2015-09" db="EMBL/GenBank/DDBJ databases">
        <authorList>
            <consortium name="Pathogen Informatics"/>
        </authorList>
    </citation>
    <scope>NUCLEOTIDE SEQUENCE [LARGE SCALE GENOMIC DNA]</scope>
    <source>
        <strain evidence="3">Lake Konstanz</strain>
    </source>
</reference>
<dbReference type="VEuPathDB" id="TriTrypDB:BSAL_39505"/>
<gene>
    <name evidence="2" type="ORF">BSAL_39505</name>
</gene>
<name>A0A0S4JRI8_BODSA</name>
<keyword evidence="3" id="KW-1185">Reference proteome</keyword>
<evidence type="ECO:0000313" key="3">
    <source>
        <dbReference type="Proteomes" id="UP000051952"/>
    </source>
</evidence>
<feature type="region of interest" description="Disordered" evidence="1">
    <location>
        <begin position="1"/>
        <end position="89"/>
    </location>
</feature>
<dbReference type="AlphaFoldDB" id="A0A0S4JRI8"/>
<evidence type="ECO:0000313" key="2">
    <source>
        <dbReference type="EMBL" id="CUG92816.1"/>
    </source>
</evidence>
<feature type="compositionally biased region" description="Low complexity" evidence="1">
    <location>
        <begin position="17"/>
        <end position="30"/>
    </location>
</feature>